<dbReference type="AlphaFoldDB" id="A0ABD0Q5L6"/>
<feature type="non-terminal residue" evidence="1">
    <location>
        <position position="180"/>
    </location>
</feature>
<dbReference type="Proteomes" id="UP001529510">
    <property type="component" value="Unassembled WGS sequence"/>
</dbReference>
<proteinExistence type="predicted"/>
<name>A0ABD0Q5L6_CIRMR</name>
<protein>
    <submittedName>
        <fullName evidence="1">Uncharacterized protein</fullName>
    </submittedName>
</protein>
<sequence>MKAHVLVRKETVEQRRGHVGSVPHPLLALPSHRCASHRKTNALLCCEWLDLTFGVSEDVIIEDVAVEDVADYYMSLAASDAEDWGAPPPSHSVRPKPDAELIHVLSKAVEDLGLDWSAPEEPAHGLLDEWYLPGSCQQSSRQHPVPFLPAVHDELTKTWRTPYSARVNPSTAAALSPLSL</sequence>
<dbReference type="EMBL" id="JAMKFB020000011">
    <property type="protein sequence ID" value="KAL0181464.1"/>
    <property type="molecule type" value="Genomic_DNA"/>
</dbReference>
<evidence type="ECO:0000313" key="2">
    <source>
        <dbReference type="Proteomes" id="UP001529510"/>
    </source>
</evidence>
<gene>
    <name evidence="1" type="ORF">M9458_023870</name>
</gene>
<comment type="caution">
    <text evidence="1">The sequence shown here is derived from an EMBL/GenBank/DDBJ whole genome shotgun (WGS) entry which is preliminary data.</text>
</comment>
<keyword evidence="2" id="KW-1185">Reference proteome</keyword>
<accession>A0ABD0Q5L6</accession>
<organism evidence="1 2">
    <name type="scientific">Cirrhinus mrigala</name>
    <name type="common">Mrigala</name>
    <dbReference type="NCBI Taxonomy" id="683832"/>
    <lineage>
        <taxon>Eukaryota</taxon>
        <taxon>Metazoa</taxon>
        <taxon>Chordata</taxon>
        <taxon>Craniata</taxon>
        <taxon>Vertebrata</taxon>
        <taxon>Euteleostomi</taxon>
        <taxon>Actinopterygii</taxon>
        <taxon>Neopterygii</taxon>
        <taxon>Teleostei</taxon>
        <taxon>Ostariophysi</taxon>
        <taxon>Cypriniformes</taxon>
        <taxon>Cyprinidae</taxon>
        <taxon>Labeoninae</taxon>
        <taxon>Labeonini</taxon>
        <taxon>Cirrhinus</taxon>
    </lineage>
</organism>
<evidence type="ECO:0000313" key="1">
    <source>
        <dbReference type="EMBL" id="KAL0181464.1"/>
    </source>
</evidence>
<reference evidence="1 2" key="1">
    <citation type="submission" date="2024-05" db="EMBL/GenBank/DDBJ databases">
        <title>Genome sequencing and assembly of Indian major carp, Cirrhinus mrigala (Hamilton, 1822).</title>
        <authorList>
            <person name="Mohindra V."/>
            <person name="Chowdhury L.M."/>
            <person name="Lal K."/>
            <person name="Jena J.K."/>
        </authorList>
    </citation>
    <scope>NUCLEOTIDE SEQUENCE [LARGE SCALE GENOMIC DNA]</scope>
    <source>
        <strain evidence="1">CM1030</strain>
        <tissue evidence="1">Blood</tissue>
    </source>
</reference>